<evidence type="ECO:0000256" key="5">
    <source>
        <dbReference type="SAM" id="MobiDB-lite"/>
    </source>
</evidence>
<evidence type="ECO:0000256" key="1">
    <source>
        <dbReference type="ARBA" id="ARBA00008891"/>
    </source>
</evidence>
<comment type="caution">
    <text evidence="9">The sequence shown here is derived from an EMBL/GenBank/DDBJ whole genome shotgun (WGS) entry which is preliminary data.</text>
</comment>
<evidence type="ECO:0000313" key="10">
    <source>
        <dbReference type="Proteomes" id="UP000824116"/>
    </source>
</evidence>
<evidence type="ECO:0000256" key="2">
    <source>
        <dbReference type="ARBA" id="ARBA00022801"/>
    </source>
</evidence>
<dbReference type="Proteomes" id="UP000824116">
    <property type="component" value="Unassembled WGS sequence"/>
</dbReference>
<dbReference type="GO" id="GO:0030599">
    <property type="term" value="F:pectinesterase activity"/>
    <property type="evidence" value="ECO:0007669"/>
    <property type="project" value="InterPro"/>
</dbReference>
<dbReference type="SUPFAM" id="SSF51126">
    <property type="entry name" value="Pectin lyase-like"/>
    <property type="match status" value="1"/>
</dbReference>
<comment type="similarity">
    <text evidence="1">Belongs to the pectinesterase family.</text>
</comment>
<feature type="compositionally biased region" description="Gly residues" evidence="5">
    <location>
        <begin position="889"/>
        <end position="901"/>
    </location>
</feature>
<evidence type="ECO:0000259" key="8">
    <source>
        <dbReference type="Pfam" id="PF01095"/>
    </source>
</evidence>
<dbReference type="PANTHER" id="PTHR31321:SF57">
    <property type="entry name" value="PECTINESTERASE 53-RELATED"/>
    <property type="match status" value="1"/>
</dbReference>
<proteinExistence type="inferred from homology"/>
<evidence type="ECO:0000256" key="4">
    <source>
        <dbReference type="PROSITE-ProRule" id="PRU10040"/>
    </source>
</evidence>
<feature type="chain" id="PRO_5038713272" description="Pectinesterase catalytic domain-containing protein" evidence="7">
    <location>
        <begin position="22"/>
        <end position="962"/>
    </location>
</feature>
<reference evidence="9" key="1">
    <citation type="journal article" date="2021" name="PeerJ">
        <title>Extensive microbial diversity within the chicken gut microbiome revealed by metagenomics and culture.</title>
        <authorList>
            <person name="Gilroy R."/>
            <person name="Ravi A."/>
            <person name="Getino M."/>
            <person name="Pursley I."/>
            <person name="Horton D.L."/>
            <person name="Alikhan N.F."/>
            <person name="Baker D."/>
            <person name="Gharbi K."/>
            <person name="Hall N."/>
            <person name="Watson M."/>
            <person name="Adriaenssens E.M."/>
            <person name="Foster-Nyarko E."/>
            <person name="Jarju S."/>
            <person name="Secka A."/>
            <person name="Antonio M."/>
            <person name="Oren A."/>
            <person name="Chaudhuri R.R."/>
            <person name="La Ragione R."/>
            <person name="Hildebrand F."/>
            <person name="Pallen M.J."/>
        </authorList>
    </citation>
    <scope>NUCLEOTIDE SEQUENCE</scope>
    <source>
        <strain evidence="9">CHK196-3914</strain>
    </source>
</reference>
<keyword evidence="6" id="KW-0812">Transmembrane</keyword>
<dbReference type="InterPro" id="IPR011050">
    <property type="entry name" value="Pectin_lyase_fold/virulence"/>
</dbReference>
<protein>
    <recommendedName>
        <fullName evidence="8">Pectinesterase catalytic domain-containing protein</fullName>
    </recommendedName>
</protein>
<sequence length="962" mass="101522">MKRKLLAGIVAFGLTASMVTGSLYTVNGTGVVQAAELAARAEGRTWDLTGANPDRPALEGATGELDGIQINALTGKFSPRNDDTQVNAGTILTVPVEANTDGATLTFALSGGSTTVEAAGQQYTSAGSAVTIPLEASETDTECEVSFVAQAYLKSIEISYNEPAEEYPGVPENVQAADASYTFESAEGLLAEDGTAPANNTLERERGTFRDMKVDATNSGKFAVQPANGRVQINAGTVLYIPAAYDEAGAELLIAGTTDGSTPANITVNGEAATTNTRMALDMNDAAAYPQYIKAEFTEQAYVTGISLNYASDSDYPDPVVEAKDKVWDFTASSAVERPDLQGAEGEYDGIQIDASTGKFSPRDTDTQVNAGTTLYIPVAPDAEGASITVAGNNYNNLTLTLNGEAISVGEETALPAVEKNTYVALEFSSADGTGSCYLYNISVDYMSDSEVSMNTVTVGAGEGYDYSSIQAALDANESSASTPLVIQIAPGTYSEKITVDKPWVSFQPLYSNGGDIIIEESYYSSNTFSEDGQFVPQDDYDLGTDQCGTVLLTANATGFSATGITFQNSYNVVDHTGEGEQTPAVAFGSAADRVYLKDCKFIGRQDTLYLHGAGARVQVENCYIEGTVDFVFGDADAYFTGCELHMAGFAGRDTGYFTAANTKKGDTGLVFYQCTLTVDESYGEGSTVSLGRPWQTECYTESVRREDGTFVTEYNPDEKNPSYENTASSVTFVECTMDPAIQNERWNVWTRKDTEGNTLDVTYHDDVHFAEYNSKDVNGEYLNPENYKDDIVLGTMAVTDDAEGMIGSLLDNMGFGEGIGNWTPSLPDAPAQELPGTEEPGTEEPGTEEPGTEEPGTEEPGTEEPGTTTPGGEDTEKPGDSGNTGNTGDTGSGSDNGNGGSTTVTDNKNNAGNTDKNVNSSSAVKAAKTGDSTNVMVYAGALVVSVIVLAAVVIALRVRKK</sequence>
<feature type="signal peptide" evidence="7">
    <location>
        <begin position="1"/>
        <end position="21"/>
    </location>
</feature>
<reference evidence="9" key="2">
    <citation type="submission" date="2021-04" db="EMBL/GenBank/DDBJ databases">
        <authorList>
            <person name="Gilroy R."/>
        </authorList>
    </citation>
    <scope>NUCLEOTIDE SEQUENCE</scope>
    <source>
        <strain evidence="9">CHK196-3914</strain>
    </source>
</reference>
<gene>
    <name evidence="9" type="ORF">H9723_01650</name>
</gene>
<keyword evidence="2" id="KW-0378">Hydrolase</keyword>
<keyword evidence="6" id="KW-1133">Transmembrane helix</keyword>
<dbReference type="InterPro" id="IPR012334">
    <property type="entry name" value="Pectin_lyas_fold"/>
</dbReference>
<keyword evidence="7" id="KW-0732">Signal</keyword>
<dbReference type="GO" id="GO:0009279">
    <property type="term" value="C:cell outer membrane"/>
    <property type="evidence" value="ECO:0007669"/>
    <property type="project" value="TreeGrafter"/>
</dbReference>
<keyword evidence="3" id="KW-0063">Aspartyl esterase</keyword>
<evidence type="ECO:0000256" key="3">
    <source>
        <dbReference type="ARBA" id="ARBA00023085"/>
    </source>
</evidence>
<feature type="region of interest" description="Disordered" evidence="5">
    <location>
        <begin position="821"/>
        <end position="924"/>
    </location>
</feature>
<feature type="compositionally biased region" description="Polar residues" evidence="5">
    <location>
        <begin position="909"/>
        <end position="924"/>
    </location>
</feature>
<accession>A0A9D2G7N5</accession>
<feature type="transmembrane region" description="Helical" evidence="6">
    <location>
        <begin position="936"/>
        <end position="957"/>
    </location>
</feature>
<dbReference type="AlphaFoldDB" id="A0A9D2G7N5"/>
<dbReference type="InterPro" id="IPR000070">
    <property type="entry name" value="Pectinesterase_cat"/>
</dbReference>
<evidence type="ECO:0000256" key="6">
    <source>
        <dbReference type="SAM" id="Phobius"/>
    </source>
</evidence>
<dbReference type="InterPro" id="IPR033131">
    <property type="entry name" value="Pectinesterase_Asp_AS"/>
</dbReference>
<keyword evidence="6" id="KW-0472">Membrane</keyword>
<name>A0A9D2G7N5_9FIRM</name>
<dbReference type="PROSITE" id="PS00503">
    <property type="entry name" value="PECTINESTERASE_2"/>
    <property type="match status" value="1"/>
</dbReference>
<dbReference type="GO" id="GO:0042545">
    <property type="term" value="P:cell wall modification"/>
    <property type="evidence" value="ECO:0007669"/>
    <property type="project" value="InterPro"/>
</dbReference>
<feature type="active site" evidence="4">
    <location>
        <position position="630"/>
    </location>
</feature>
<evidence type="ECO:0000313" key="9">
    <source>
        <dbReference type="EMBL" id="HIZ73937.1"/>
    </source>
</evidence>
<feature type="compositionally biased region" description="Low complexity" evidence="5">
    <location>
        <begin position="864"/>
        <end position="873"/>
    </location>
</feature>
<dbReference type="Gene3D" id="2.160.20.10">
    <property type="entry name" value="Single-stranded right-handed beta-helix, Pectin lyase-like"/>
    <property type="match status" value="1"/>
</dbReference>
<dbReference type="EMBL" id="DXAY01000037">
    <property type="protein sequence ID" value="HIZ73937.1"/>
    <property type="molecule type" value="Genomic_DNA"/>
</dbReference>
<feature type="domain" description="Pectinesterase catalytic" evidence="8">
    <location>
        <begin position="457"/>
        <end position="697"/>
    </location>
</feature>
<dbReference type="Pfam" id="PF01095">
    <property type="entry name" value="Pectinesterase"/>
    <property type="match status" value="1"/>
</dbReference>
<evidence type="ECO:0000256" key="7">
    <source>
        <dbReference type="SAM" id="SignalP"/>
    </source>
</evidence>
<dbReference type="PANTHER" id="PTHR31321">
    <property type="entry name" value="ACYL-COA THIOESTER HYDROLASE YBHC-RELATED"/>
    <property type="match status" value="1"/>
</dbReference>
<organism evidence="9 10">
    <name type="scientific">Candidatus Mediterraneibacter stercoravium</name>
    <dbReference type="NCBI Taxonomy" id="2838685"/>
    <lineage>
        <taxon>Bacteria</taxon>
        <taxon>Bacillati</taxon>
        <taxon>Bacillota</taxon>
        <taxon>Clostridia</taxon>
        <taxon>Lachnospirales</taxon>
        <taxon>Lachnospiraceae</taxon>
        <taxon>Mediterraneibacter</taxon>
    </lineage>
</organism>
<feature type="compositionally biased region" description="Acidic residues" evidence="5">
    <location>
        <begin position="841"/>
        <end position="863"/>
    </location>
</feature>